<keyword evidence="9" id="KW-1185">Reference proteome</keyword>
<protein>
    <submittedName>
        <fullName evidence="8">DMT family transporter</fullName>
    </submittedName>
</protein>
<dbReference type="KEGG" id="elio:KO353_08575"/>
<dbReference type="Proteomes" id="UP000694001">
    <property type="component" value="Chromosome"/>
</dbReference>
<evidence type="ECO:0000256" key="2">
    <source>
        <dbReference type="ARBA" id="ARBA00022475"/>
    </source>
</evidence>
<evidence type="ECO:0000256" key="5">
    <source>
        <dbReference type="ARBA" id="ARBA00023136"/>
    </source>
</evidence>
<keyword evidence="3 6" id="KW-0812">Transmembrane</keyword>
<feature type="transmembrane region" description="Helical" evidence="6">
    <location>
        <begin position="197"/>
        <end position="216"/>
    </location>
</feature>
<dbReference type="PANTHER" id="PTHR42920">
    <property type="entry name" value="OS03G0707200 PROTEIN-RELATED"/>
    <property type="match status" value="1"/>
</dbReference>
<evidence type="ECO:0000256" key="6">
    <source>
        <dbReference type="SAM" id="Phobius"/>
    </source>
</evidence>
<reference evidence="8" key="1">
    <citation type="submission" date="2021-06" db="EMBL/GenBank/DDBJ databases">
        <title>Elioraea tepida, sp. nov., a moderately thermophilic aerobic anoxygenic phototrophic bacterium isolated from an alkaline siliceous hot spring mat community in Yellowstone National Park, WY, USA.</title>
        <authorList>
            <person name="Saini M.K."/>
            <person name="Yoshida S."/>
            <person name="Sebastian A."/>
            <person name="Hirose S."/>
            <person name="Hara E."/>
            <person name="Tamaki H."/>
            <person name="Soulier N.T."/>
            <person name="Albert I."/>
            <person name="Hanada S."/>
            <person name="Bryant D.A."/>
            <person name="Tank M."/>
        </authorList>
    </citation>
    <scope>NUCLEOTIDE SEQUENCE</scope>
    <source>
        <strain evidence="8">MS-P2</strain>
    </source>
</reference>
<dbReference type="RefSeq" id="WP_218284262.1">
    <property type="nucleotide sequence ID" value="NZ_CP076448.1"/>
</dbReference>
<evidence type="ECO:0000313" key="8">
    <source>
        <dbReference type="EMBL" id="QXM23402.1"/>
    </source>
</evidence>
<keyword evidence="4 6" id="KW-1133">Transmembrane helix</keyword>
<dbReference type="EMBL" id="CP076448">
    <property type="protein sequence ID" value="QXM23402.1"/>
    <property type="molecule type" value="Genomic_DNA"/>
</dbReference>
<feature type="transmembrane region" description="Helical" evidence="6">
    <location>
        <begin position="108"/>
        <end position="128"/>
    </location>
</feature>
<feature type="domain" description="EamA" evidence="7">
    <location>
        <begin position="20"/>
        <end position="152"/>
    </location>
</feature>
<name>A0A975TZK2_9PROT</name>
<evidence type="ECO:0000256" key="1">
    <source>
        <dbReference type="ARBA" id="ARBA00004651"/>
    </source>
</evidence>
<evidence type="ECO:0000259" key="7">
    <source>
        <dbReference type="Pfam" id="PF00892"/>
    </source>
</evidence>
<feature type="transmembrane region" description="Helical" evidence="6">
    <location>
        <begin position="82"/>
        <end position="102"/>
    </location>
</feature>
<gene>
    <name evidence="8" type="ORF">KO353_08575</name>
</gene>
<feature type="transmembrane region" description="Helical" evidence="6">
    <location>
        <begin position="163"/>
        <end position="185"/>
    </location>
</feature>
<organism evidence="8 9">
    <name type="scientific">Elioraea tepida</name>
    <dbReference type="NCBI Taxonomy" id="2843330"/>
    <lineage>
        <taxon>Bacteria</taxon>
        <taxon>Pseudomonadati</taxon>
        <taxon>Pseudomonadota</taxon>
        <taxon>Alphaproteobacteria</taxon>
        <taxon>Acetobacterales</taxon>
        <taxon>Elioraeaceae</taxon>
        <taxon>Elioraea</taxon>
    </lineage>
</organism>
<dbReference type="InterPro" id="IPR000620">
    <property type="entry name" value="EamA_dom"/>
</dbReference>
<dbReference type="GO" id="GO:0005886">
    <property type="term" value="C:plasma membrane"/>
    <property type="evidence" value="ECO:0007669"/>
    <property type="project" value="UniProtKB-SubCell"/>
</dbReference>
<evidence type="ECO:0000313" key="9">
    <source>
        <dbReference type="Proteomes" id="UP000694001"/>
    </source>
</evidence>
<dbReference type="Pfam" id="PF00892">
    <property type="entry name" value="EamA"/>
    <property type="match status" value="1"/>
</dbReference>
<dbReference type="InterPro" id="IPR051258">
    <property type="entry name" value="Diverse_Substrate_Transporter"/>
</dbReference>
<dbReference type="AlphaFoldDB" id="A0A975TZK2"/>
<keyword evidence="2" id="KW-1003">Cell membrane</keyword>
<evidence type="ECO:0000256" key="3">
    <source>
        <dbReference type="ARBA" id="ARBA00022692"/>
    </source>
</evidence>
<dbReference type="PANTHER" id="PTHR42920:SF11">
    <property type="entry name" value="INNER MEMBRANE PROTEIN YTFF"/>
    <property type="match status" value="1"/>
</dbReference>
<proteinExistence type="predicted"/>
<accession>A0A975TZK2</accession>
<dbReference type="PROSITE" id="PS51257">
    <property type="entry name" value="PROKAR_LIPOPROTEIN"/>
    <property type="match status" value="1"/>
</dbReference>
<evidence type="ECO:0000256" key="4">
    <source>
        <dbReference type="ARBA" id="ARBA00022989"/>
    </source>
</evidence>
<keyword evidence="5 6" id="KW-0472">Membrane</keyword>
<comment type="subcellular location">
    <subcellularLocation>
        <location evidence="1">Cell membrane</location>
        <topology evidence="1">Multi-pass membrane protein</topology>
    </subcellularLocation>
</comment>
<sequence>MTPLSRIASPPEVRARLAASLLLAAACLFWAGNFVVGRAAAGGIPPAGLALWRWVVAGLVLAPFTARTLWAERAGLAQAARILLALGLLGVCGFTTLTYVALNKTEAINAALANSLIPLAILAAASVLDRERPRRAKMSGLALSLAGVAVVVARGDPAALAGLAVNAGDLLLLVAVVAWALYTVLLRRVPGELGARLGPLGLLAATIVFGLPPLWLCRLGELAFGGGPMPSDAASLGVVA</sequence>
<feature type="transmembrane region" description="Helical" evidence="6">
    <location>
        <begin position="51"/>
        <end position="70"/>
    </location>
</feature>